<feature type="compositionally biased region" description="Basic residues" evidence="6">
    <location>
        <begin position="138"/>
        <end position="147"/>
    </location>
</feature>
<evidence type="ECO:0000256" key="2">
    <source>
        <dbReference type="ARBA" id="ARBA00022692"/>
    </source>
</evidence>
<evidence type="ECO:0000256" key="3">
    <source>
        <dbReference type="ARBA" id="ARBA00022989"/>
    </source>
</evidence>
<gene>
    <name evidence="10" type="ORF">CAUJ_LOCUS6138</name>
</gene>
<dbReference type="GO" id="GO:0097035">
    <property type="term" value="P:regulation of membrane lipid distribution"/>
    <property type="evidence" value="ECO:0007669"/>
    <property type="project" value="TreeGrafter"/>
</dbReference>
<dbReference type="PANTHER" id="PTHR13439:SF19">
    <property type="entry name" value="TLC DOMAIN-CONTAINING PROTEIN"/>
    <property type="match status" value="1"/>
</dbReference>
<evidence type="ECO:0000256" key="1">
    <source>
        <dbReference type="ARBA" id="ARBA00004141"/>
    </source>
</evidence>
<dbReference type="GO" id="GO:0005886">
    <property type="term" value="C:plasma membrane"/>
    <property type="evidence" value="ECO:0007669"/>
    <property type="project" value="TreeGrafter"/>
</dbReference>
<keyword evidence="8" id="KW-0732">Signal</keyword>
<protein>
    <recommendedName>
        <fullName evidence="9">TLC domain-containing protein</fullName>
    </recommendedName>
</protein>
<comment type="caution">
    <text evidence="10">The sequence shown here is derived from an EMBL/GenBank/DDBJ whole genome shotgun (WGS) entry which is preliminary data.</text>
</comment>
<feature type="signal peptide" evidence="8">
    <location>
        <begin position="1"/>
        <end position="24"/>
    </location>
</feature>
<feature type="transmembrane region" description="Helical" evidence="7">
    <location>
        <begin position="185"/>
        <end position="208"/>
    </location>
</feature>
<dbReference type="OrthoDB" id="10266980at2759"/>
<evidence type="ECO:0000256" key="7">
    <source>
        <dbReference type="SAM" id="Phobius"/>
    </source>
</evidence>
<reference evidence="10" key="1">
    <citation type="submission" date="2020-10" db="EMBL/GenBank/DDBJ databases">
        <authorList>
            <person name="Kikuchi T."/>
        </authorList>
    </citation>
    <scope>NUCLEOTIDE SEQUENCE</scope>
    <source>
        <strain evidence="10">NKZ352</strain>
    </source>
</reference>
<proteinExistence type="predicted"/>
<comment type="subcellular location">
    <subcellularLocation>
        <location evidence="1">Membrane</location>
        <topology evidence="1">Multi-pass membrane protein</topology>
    </subcellularLocation>
</comment>
<evidence type="ECO:0000256" key="4">
    <source>
        <dbReference type="ARBA" id="ARBA00023136"/>
    </source>
</evidence>
<accession>A0A8S1H3F4</accession>
<keyword evidence="4 5" id="KW-0472">Membrane</keyword>
<organism evidence="10 11">
    <name type="scientific">Caenorhabditis auriculariae</name>
    <dbReference type="NCBI Taxonomy" id="2777116"/>
    <lineage>
        <taxon>Eukaryota</taxon>
        <taxon>Metazoa</taxon>
        <taxon>Ecdysozoa</taxon>
        <taxon>Nematoda</taxon>
        <taxon>Chromadorea</taxon>
        <taxon>Rhabditida</taxon>
        <taxon>Rhabditina</taxon>
        <taxon>Rhabditomorpha</taxon>
        <taxon>Rhabditoidea</taxon>
        <taxon>Rhabditidae</taxon>
        <taxon>Peloderinae</taxon>
        <taxon>Caenorhabditis</taxon>
    </lineage>
</organism>
<keyword evidence="3 7" id="KW-1133">Transmembrane helix</keyword>
<evidence type="ECO:0000256" key="8">
    <source>
        <dbReference type="SAM" id="SignalP"/>
    </source>
</evidence>
<evidence type="ECO:0000256" key="5">
    <source>
        <dbReference type="PROSITE-ProRule" id="PRU00205"/>
    </source>
</evidence>
<keyword evidence="11" id="KW-1185">Reference proteome</keyword>
<dbReference type="EMBL" id="CAJGYM010000014">
    <property type="protein sequence ID" value="CAD6190219.1"/>
    <property type="molecule type" value="Genomic_DNA"/>
</dbReference>
<feature type="domain" description="TLC" evidence="9">
    <location>
        <begin position="216"/>
        <end position="409"/>
    </location>
</feature>
<feature type="transmembrane region" description="Helical" evidence="7">
    <location>
        <begin position="259"/>
        <end position="276"/>
    </location>
</feature>
<dbReference type="Pfam" id="PF03798">
    <property type="entry name" value="TRAM_LAG1_CLN8"/>
    <property type="match status" value="1"/>
</dbReference>
<dbReference type="GO" id="GO:0055091">
    <property type="term" value="P:phospholipid homeostasis"/>
    <property type="evidence" value="ECO:0007669"/>
    <property type="project" value="TreeGrafter"/>
</dbReference>
<keyword evidence="2 5" id="KW-0812">Transmembrane</keyword>
<dbReference type="GO" id="GO:0071709">
    <property type="term" value="P:membrane assembly"/>
    <property type="evidence" value="ECO:0007669"/>
    <property type="project" value="TreeGrafter"/>
</dbReference>
<feature type="region of interest" description="Disordered" evidence="6">
    <location>
        <begin position="27"/>
        <end position="166"/>
    </location>
</feature>
<feature type="compositionally biased region" description="Polar residues" evidence="6">
    <location>
        <begin position="27"/>
        <end position="70"/>
    </location>
</feature>
<evidence type="ECO:0000313" key="10">
    <source>
        <dbReference type="EMBL" id="CAD6190219.1"/>
    </source>
</evidence>
<feature type="transmembrane region" description="Helical" evidence="7">
    <location>
        <begin position="220"/>
        <end position="244"/>
    </location>
</feature>
<evidence type="ECO:0000256" key="6">
    <source>
        <dbReference type="SAM" id="MobiDB-lite"/>
    </source>
</evidence>
<dbReference type="InterPro" id="IPR050846">
    <property type="entry name" value="TLCD"/>
</dbReference>
<sequence>MKELLLIILHNAVVVLVFIVCAKKRPNNSTPTEAQSTNKQTSEGLKPFSTTPTASRNVSPAVCQPSTPQAARNPFGRSFRKEKKEDTSILTAQTHKKLDPHQRSRQRQVKQSSCGVKGSFDVTQRNTEETPMEPSHVNNKKKTRTASKKQPDSNPNKNAMEDDEDDDTMKVTTIFAPSPIDMKQLVFMFAVSVALRLEYLFAAAVVAHKQRDWSNNKRRLFTVRVVSFTHALISALGCLTSLLLDFNYVREPYDYHTKSAQYVFLFSMGYFIYDLVDMYIHDEAKSSKEYLIHHSLVIVAFSIILTSGKLFGLAMIGLLVEVQTIFLHLRTMIRLAYGSKKQSPAIDLLINANMTCLFLFRHLPVCYLLSFLLFQDDKVPFLLKTFLVGGLTFLEYHNTHLTVAMAKADGFFGNERQILDEDSCDPLGSLKKEKAQ</sequence>
<dbReference type="AlphaFoldDB" id="A0A8S1H3F4"/>
<feature type="chain" id="PRO_5035819374" description="TLC domain-containing protein" evidence="8">
    <location>
        <begin position="25"/>
        <end position="436"/>
    </location>
</feature>
<evidence type="ECO:0000313" key="11">
    <source>
        <dbReference type="Proteomes" id="UP000835052"/>
    </source>
</evidence>
<evidence type="ECO:0000259" key="9">
    <source>
        <dbReference type="PROSITE" id="PS50922"/>
    </source>
</evidence>
<dbReference type="PROSITE" id="PS50922">
    <property type="entry name" value="TLC"/>
    <property type="match status" value="1"/>
</dbReference>
<dbReference type="InterPro" id="IPR006634">
    <property type="entry name" value="TLC-dom"/>
</dbReference>
<dbReference type="SMART" id="SM00724">
    <property type="entry name" value="TLC"/>
    <property type="match status" value="1"/>
</dbReference>
<dbReference type="PANTHER" id="PTHR13439">
    <property type="entry name" value="CT120 PROTEIN"/>
    <property type="match status" value="1"/>
</dbReference>
<name>A0A8S1H3F4_9PELO</name>
<dbReference type="Proteomes" id="UP000835052">
    <property type="component" value="Unassembled WGS sequence"/>
</dbReference>
<dbReference type="GO" id="GO:0007009">
    <property type="term" value="P:plasma membrane organization"/>
    <property type="evidence" value="ECO:0007669"/>
    <property type="project" value="TreeGrafter"/>
</dbReference>